<reference evidence="3" key="2">
    <citation type="submission" date="2004-02" db="EMBL/GenBank/DDBJ databases">
        <authorList>
            <consortium name="Genoscope"/>
            <consortium name="Whitehead Institute Centre for Genome Research"/>
        </authorList>
    </citation>
    <scope>NUCLEOTIDE SEQUENCE</scope>
</reference>
<gene>
    <name evidence="3" type="ORF">GSTENG00021687001</name>
</gene>
<accession>Q4S9Y8</accession>
<dbReference type="InterPro" id="IPR027681">
    <property type="entry name" value="IRSp53/IRTKS/Pinkbar"/>
</dbReference>
<evidence type="ECO:0000256" key="1">
    <source>
        <dbReference type="SAM" id="MobiDB-lite"/>
    </source>
</evidence>
<evidence type="ECO:0000313" key="3">
    <source>
        <dbReference type="EMBL" id="CAG02544.1"/>
    </source>
</evidence>
<reference evidence="3" key="1">
    <citation type="journal article" date="2004" name="Nature">
        <title>Genome duplication in the teleost fish Tetraodon nigroviridis reveals the early vertebrate proto-karyotype.</title>
        <authorList>
            <person name="Jaillon O."/>
            <person name="Aury J.-M."/>
            <person name="Brunet F."/>
            <person name="Petit J.-L."/>
            <person name="Stange-Thomann N."/>
            <person name="Mauceli E."/>
            <person name="Bouneau L."/>
            <person name="Fischer C."/>
            <person name="Ozouf-Costaz C."/>
            <person name="Bernot A."/>
            <person name="Nicaud S."/>
            <person name="Jaffe D."/>
            <person name="Fisher S."/>
            <person name="Lutfalla G."/>
            <person name="Dossat C."/>
            <person name="Segurens B."/>
            <person name="Dasilva C."/>
            <person name="Salanoubat M."/>
            <person name="Levy M."/>
            <person name="Boudet N."/>
            <person name="Castellano S."/>
            <person name="Anthouard V."/>
            <person name="Jubin C."/>
            <person name="Castelli V."/>
            <person name="Katinka M."/>
            <person name="Vacherie B."/>
            <person name="Biemont C."/>
            <person name="Skalli Z."/>
            <person name="Cattolico L."/>
            <person name="Poulain J."/>
            <person name="De Berardinis V."/>
            <person name="Cruaud C."/>
            <person name="Duprat S."/>
            <person name="Brottier P."/>
            <person name="Coutanceau J.-P."/>
            <person name="Gouzy J."/>
            <person name="Parra G."/>
            <person name="Lardier G."/>
            <person name="Chapple C."/>
            <person name="McKernan K.J."/>
            <person name="McEwan P."/>
            <person name="Bosak S."/>
            <person name="Kellis M."/>
            <person name="Volff J.-N."/>
            <person name="Guigo R."/>
            <person name="Zody M.C."/>
            <person name="Mesirov J."/>
            <person name="Lindblad-Toh K."/>
            <person name="Birren B."/>
            <person name="Nusbaum C."/>
            <person name="Kahn D."/>
            <person name="Robinson-Rechavi M."/>
            <person name="Laudet V."/>
            <person name="Schachter V."/>
            <person name="Quetier F."/>
            <person name="Saurin W."/>
            <person name="Scarpelli C."/>
            <person name="Wincker P."/>
            <person name="Lander E.S."/>
            <person name="Weissenbach J."/>
            <person name="Roest Crollius H."/>
        </authorList>
    </citation>
    <scope>NUCLEOTIDE SEQUENCE [LARGE SCALE GENOMIC DNA]</scope>
</reference>
<feature type="domain" description="IMD" evidence="2">
    <location>
        <begin position="1"/>
        <end position="171"/>
    </location>
</feature>
<feature type="region of interest" description="Disordered" evidence="1">
    <location>
        <begin position="255"/>
        <end position="289"/>
    </location>
</feature>
<protein>
    <submittedName>
        <fullName evidence="3">(spotted green pufferfish) hypothetical protein</fullName>
    </submittedName>
</protein>
<evidence type="ECO:0000259" key="2">
    <source>
        <dbReference type="PROSITE" id="PS51338"/>
    </source>
</evidence>
<name>Q4S9Y8_TETNG</name>
<dbReference type="PANTHER" id="PTHR14206">
    <property type="entry name" value="BRAIN-SPECIFIC ANGIOGENESIS INHIBITOR 1-ASSOCIATED PROTEIN 2"/>
    <property type="match status" value="1"/>
</dbReference>
<dbReference type="PANTHER" id="PTHR14206:SF5">
    <property type="entry name" value="BRAIN-SPECIFIC ANGIOGENESIS INHIBITOR 1-ASSOCIATED PROTEIN 2-LIKE PROTEIN 2"/>
    <property type="match status" value="1"/>
</dbReference>
<dbReference type="GO" id="GO:0051764">
    <property type="term" value="P:actin crosslink formation"/>
    <property type="evidence" value="ECO:0007669"/>
    <property type="project" value="TreeGrafter"/>
</dbReference>
<comment type="caution">
    <text evidence="3">The sequence shown here is derived from an EMBL/GenBank/DDBJ whole genome shotgun (WGS) entry which is preliminary data.</text>
</comment>
<dbReference type="AlphaFoldDB" id="Q4S9Y8"/>
<dbReference type="EMBL" id="CAAE01014693">
    <property type="protein sequence ID" value="CAG02544.1"/>
    <property type="molecule type" value="Genomic_DNA"/>
</dbReference>
<dbReference type="SUPFAM" id="SSF103657">
    <property type="entry name" value="BAR/IMD domain-like"/>
    <property type="match status" value="1"/>
</dbReference>
<dbReference type="GO" id="GO:0030838">
    <property type="term" value="P:positive regulation of actin filament polymerization"/>
    <property type="evidence" value="ECO:0007669"/>
    <property type="project" value="TreeGrafter"/>
</dbReference>
<dbReference type="OrthoDB" id="9944156at2759"/>
<dbReference type="Gene3D" id="1.20.1270.60">
    <property type="entry name" value="Arfaptin homology (AH) domain/BAR domain"/>
    <property type="match status" value="1"/>
</dbReference>
<proteinExistence type="predicted"/>
<feature type="compositionally biased region" description="Low complexity" evidence="1">
    <location>
        <begin position="255"/>
        <end position="269"/>
    </location>
</feature>
<dbReference type="InterPro" id="IPR013606">
    <property type="entry name" value="I-BAR_dom"/>
</dbReference>
<dbReference type="KEGG" id="tng:GSTEN00021687G001"/>
<sequence>MSAFKGDQLHRSTLKVYSKLVLLGNSYIQAFRAFTSTSDAYFGALSKIGEKALHTVSSRSLGEVLMQISESQRRFTMELEGVLQWFSVEVIRQMDNNTRQDRSFISDSRKYYEMEVHNKATALERQLWRGNSRDQGEYLQFLQRSNEEALQEEERRHRFLAEKHCGLVQSITYLMNKVGMREDNFRMAREQQRLDREESPLGNVPSRGEFFQKAATLIFFLMIINVPACVPVVHSLSAFPVILPPLCSTKPCFLSSSVPTGKPSSSFGRGSRRRRKNHEGPGVPPADCFQPHSAAFLQGGADHRAGATGQERLALRTGGEQHTVSEEEEKQWMILHRRGTNPFATVKLKPTTTDDRSAPRLRR</sequence>
<dbReference type="GO" id="GO:0005654">
    <property type="term" value="C:nucleoplasm"/>
    <property type="evidence" value="ECO:0007669"/>
    <property type="project" value="TreeGrafter"/>
</dbReference>
<dbReference type="GO" id="GO:0005829">
    <property type="term" value="C:cytosol"/>
    <property type="evidence" value="ECO:0007669"/>
    <property type="project" value="TreeGrafter"/>
</dbReference>
<organism evidence="3">
    <name type="scientific">Tetraodon nigroviridis</name>
    <name type="common">Spotted green pufferfish</name>
    <name type="synonym">Chelonodon nigroviridis</name>
    <dbReference type="NCBI Taxonomy" id="99883"/>
    <lineage>
        <taxon>Eukaryota</taxon>
        <taxon>Metazoa</taxon>
        <taxon>Chordata</taxon>
        <taxon>Craniata</taxon>
        <taxon>Vertebrata</taxon>
        <taxon>Euteleostomi</taxon>
        <taxon>Actinopterygii</taxon>
        <taxon>Neopterygii</taxon>
        <taxon>Teleostei</taxon>
        <taxon>Neoteleostei</taxon>
        <taxon>Acanthomorphata</taxon>
        <taxon>Eupercaria</taxon>
        <taxon>Tetraodontiformes</taxon>
        <taxon>Tetradontoidea</taxon>
        <taxon>Tetraodontidae</taxon>
        <taxon>Tetraodon</taxon>
    </lineage>
</organism>
<dbReference type="PROSITE" id="PS51338">
    <property type="entry name" value="IMD"/>
    <property type="match status" value="1"/>
</dbReference>
<dbReference type="GO" id="GO:0007009">
    <property type="term" value="P:plasma membrane organization"/>
    <property type="evidence" value="ECO:0007669"/>
    <property type="project" value="InterPro"/>
</dbReference>
<dbReference type="InterPro" id="IPR027267">
    <property type="entry name" value="AH/BAR_dom_sf"/>
</dbReference>
<dbReference type="GO" id="GO:0051017">
    <property type="term" value="P:actin filament bundle assembly"/>
    <property type="evidence" value="ECO:0007669"/>
    <property type="project" value="TreeGrafter"/>
</dbReference>
<dbReference type="Pfam" id="PF08397">
    <property type="entry name" value="IMD"/>
    <property type="match status" value="1"/>
</dbReference>